<reference evidence="1 2" key="1">
    <citation type="submission" date="2020-07" db="EMBL/GenBank/DDBJ databases">
        <title>Thermogemmata thermophila gen. nov., sp. nov., a novel moderate thermophilic planctomycete from a Kamchatka hot spring.</title>
        <authorList>
            <person name="Elcheninov A.G."/>
            <person name="Podosokorskaya O.A."/>
            <person name="Kovaleva O.L."/>
            <person name="Novikov A."/>
            <person name="Bonch-Osmolovskaya E.A."/>
            <person name="Toshchakov S.V."/>
            <person name="Kublanov I.V."/>
        </authorList>
    </citation>
    <scope>NUCLEOTIDE SEQUENCE [LARGE SCALE GENOMIC DNA]</scope>
    <source>
        <strain evidence="1 2">2918</strain>
    </source>
</reference>
<dbReference type="RefSeq" id="WP_194539153.1">
    <property type="nucleotide sequence ID" value="NZ_JACEFB010000012.1"/>
</dbReference>
<gene>
    <name evidence="1" type="ORF">H0921_14115</name>
</gene>
<dbReference type="AlphaFoldDB" id="A0A7V8VFW8"/>
<dbReference type="PROSITE" id="PS51257">
    <property type="entry name" value="PROKAR_LIPOPROTEIN"/>
    <property type="match status" value="1"/>
</dbReference>
<sequence length="141" mass="14609">MVGSIRIVAGIAGCLMAVGLVGCGKKGPQNYKVFGTVTFKGAPLAEGVIMFTPEGGTGGTRASIPIKDGKYESPPGGGLAPGKYKVMISAAAGGSAPKNPDEPPGVSELQKELIPEKYNVRSDIVREVQANNNNQFDFDIK</sequence>
<evidence type="ECO:0000313" key="1">
    <source>
        <dbReference type="EMBL" id="MBA2227293.1"/>
    </source>
</evidence>
<proteinExistence type="predicted"/>
<keyword evidence="2" id="KW-1185">Reference proteome</keyword>
<name>A0A7V8VFW8_9BACT</name>
<dbReference type="Proteomes" id="UP000542342">
    <property type="component" value="Unassembled WGS sequence"/>
</dbReference>
<evidence type="ECO:0008006" key="3">
    <source>
        <dbReference type="Google" id="ProtNLM"/>
    </source>
</evidence>
<organism evidence="1 2">
    <name type="scientific">Thermogemmata fonticola</name>
    <dbReference type="NCBI Taxonomy" id="2755323"/>
    <lineage>
        <taxon>Bacteria</taxon>
        <taxon>Pseudomonadati</taxon>
        <taxon>Planctomycetota</taxon>
        <taxon>Planctomycetia</taxon>
        <taxon>Gemmatales</taxon>
        <taxon>Gemmataceae</taxon>
        <taxon>Thermogemmata</taxon>
    </lineage>
</organism>
<dbReference type="EMBL" id="JACEFB010000012">
    <property type="protein sequence ID" value="MBA2227293.1"/>
    <property type="molecule type" value="Genomic_DNA"/>
</dbReference>
<evidence type="ECO:0000313" key="2">
    <source>
        <dbReference type="Proteomes" id="UP000542342"/>
    </source>
</evidence>
<comment type="caution">
    <text evidence="1">The sequence shown here is derived from an EMBL/GenBank/DDBJ whole genome shotgun (WGS) entry which is preliminary data.</text>
</comment>
<protein>
    <recommendedName>
        <fullName evidence="3">Carboxypeptidase regulatory-like domain-containing protein</fullName>
    </recommendedName>
</protein>
<accession>A0A7V8VFW8</accession>